<feature type="domain" description="CHAT" evidence="2">
    <location>
        <begin position="76"/>
        <end position="349"/>
    </location>
</feature>
<dbReference type="PANTHER" id="PTHR48125:SF12">
    <property type="entry name" value="AT HOOK TRANSCRIPTION FACTOR FAMILY-RELATED"/>
    <property type="match status" value="1"/>
</dbReference>
<feature type="compositionally biased region" description="Polar residues" evidence="1">
    <location>
        <begin position="526"/>
        <end position="544"/>
    </location>
</feature>
<evidence type="ECO:0000313" key="3">
    <source>
        <dbReference type="EMBL" id="TQN47761.1"/>
    </source>
</evidence>
<name>A0A543PUL4_9MICO</name>
<dbReference type="Pfam" id="PF12770">
    <property type="entry name" value="CHAT"/>
    <property type="match status" value="1"/>
</dbReference>
<comment type="caution">
    <text evidence="3">The sequence shown here is derived from an EMBL/GenBank/DDBJ whole genome shotgun (WGS) entry which is preliminary data.</text>
</comment>
<accession>A0A543PUL4</accession>
<evidence type="ECO:0000259" key="2">
    <source>
        <dbReference type="Pfam" id="PF12770"/>
    </source>
</evidence>
<evidence type="ECO:0000313" key="4">
    <source>
        <dbReference type="Proteomes" id="UP000320085"/>
    </source>
</evidence>
<dbReference type="InterPro" id="IPR024983">
    <property type="entry name" value="CHAT_dom"/>
</dbReference>
<dbReference type="AlphaFoldDB" id="A0A543PUL4"/>
<feature type="region of interest" description="Disordered" evidence="1">
    <location>
        <begin position="510"/>
        <end position="544"/>
    </location>
</feature>
<feature type="compositionally biased region" description="Low complexity" evidence="1">
    <location>
        <begin position="431"/>
        <end position="456"/>
    </location>
</feature>
<sequence length="842" mass="87886">MNDPYVDFDVVISRDDAGYSVRVPGRRGPDGEPLAATFSLPFSATELAGFMVAVGPPRVASRRLVPVSERVGDVRELGQRLGDALLSGAIGATFRSEVDAETRAGRDVRLRLDLEGAPDLQPVPWEYLYSAELGRFLTLSNRTPIIRQVKAFGVPPPVVVNPPLRVLVMISSPSDVPQLAVDRERQLLEATTKDLVDVGLLELVVLDDATLPALQRALLDPFHVFHFVGHGGFDRELDEGVLVLERDDGTAHRVTGARLGTLLHDARDMQLAVLNACEGARSSGRDAFSGVGQALVRQGLPAVVAMQTEISDRAALVFSHELYSFLTRGLGIDAAICEVRKAMATSDEASEWGTAVLLRSTGGSDEPFTFVPSGAARPGEQHRRDSLYAAAKAALATGATATAAPILEQLAAEKPGDVEVTQLLEQVRPEVTSSAPGTPTSAAASTGPATTTGPDTPAGPPTTPPPPPTDPPSFAPASAAPRRRSRVLLAAAAGALLLVTAVGAVVWRNQGDTPTPTPSAGATGFPQASGSPTTSAGIATVTLPTTGEPTGALVLPYAVDGDFHSAAGSNQSGSDGDTVDVLRLPGGNRVVTVTSNGLVKMVLEDQGGTTIEDLGHFRSRVEANRGGRFAYVDGDDGRLSVRDTAGREVARLPGVGTGAEVVGFAGPAVFFTDNGTTFRWDTTTSKAAEWRQSEMVAFNDSTRTAVGGSGGKCFAVVGVDTPTQATKNLDCQGLELKGVTGDGRYAIAWTTPTGPEETRVLLVDITTGKPAFAVRVPSGSSVVQAGYRTHPVPRALVLSTVTPDGRNRLVGCPTDGTCEILTEPKPTAGDPEAPPPYVIARD</sequence>
<reference evidence="3 4" key="1">
    <citation type="submission" date="2019-06" db="EMBL/GenBank/DDBJ databases">
        <title>Sequencing the genomes of 1000 actinobacteria strains.</title>
        <authorList>
            <person name="Klenk H.-P."/>
        </authorList>
    </citation>
    <scope>NUCLEOTIDE SEQUENCE [LARGE SCALE GENOMIC DNA]</scope>
    <source>
        <strain evidence="3 4">DSM 21776</strain>
    </source>
</reference>
<dbReference type="PANTHER" id="PTHR48125">
    <property type="entry name" value="LP07818P1"/>
    <property type="match status" value="1"/>
</dbReference>
<feature type="region of interest" description="Disordered" evidence="1">
    <location>
        <begin position="430"/>
        <end position="480"/>
    </location>
</feature>
<dbReference type="SUPFAM" id="SSF50969">
    <property type="entry name" value="YVTN repeat-like/Quinoprotein amine dehydrogenase"/>
    <property type="match status" value="1"/>
</dbReference>
<dbReference type="RefSeq" id="WP_221630469.1">
    <property type="nucleotide sequence ID" value="NZ_BAAAQC010000016.1"/>
</dbReference>
<feature type="region of interest" description="Disordered" evidence="1">
    <location>
        <begin position="823"/>
        <end position="842"/>
    </location>
</feature>
<dbReference type="InterPro" id="IPR011044">
    <property type="entry name" value="Quino_amine_DH_bsu"/>
</dbReference>
<evidence type="ECO:0000256" key="1">
    <source>
        <dbReference type="SAM" id="MobiDB-lite"/>
    </source>
</evidence>
<organism evidence="3 4">
    <name type="scientific">Humibacillus xanthopallidus</name>
    <dbReference type="NCBI Taxonomy" id="412689"/>
    <lineage>
        <taxon>Bacteria</taxon>
        <taxon>Bacillati</taxon>
        <taxon>Actinomycetota</taxon>
        <taxon>Actinomycetes</taxon>
        <taxon>Micrococcales</taxon>
        <taxon>Intrasporangiaceae</taxon>
        <taxon>Humibacillus</taxon>
    </lineage>
</organism>
<proteinExistence type="predicted"/>
<feature type="compositionally biased region" description="Pro residues" evidence="1">
    <location>
        <begin position="457"/>
        <end position="474"/>
    </location>
</feature>
<dbReference type="EMBL" id="VFQF01000001">
    <property type="protein sequence ID" value="TQN47761.1"/>
    <property type="molecule type" value="Genomic_DNA"/>
</dbReference>
<feature type="compositionally biased region" description="Pro residues" evidence="1">
    <location>
        <begin position="832"/>
        <end position="842"/>
    </location>
</feature>
<protein>
    <submittedName>
        <fullName evidence="3">CHAT domain-containing protein</fullName>
    </submittedName>
</protein>
<dbReference type="Proteomes" id="UP000320085">
    <property type="component" value="Unassembled WGS sequence"/>
</dbReference>
<gene>
    <name evidence="3" type="ORF">FHX52_0877</name>
</gene>